<dbReference type="PANTHER" id="PTHR15036:SF40">
    <property type="entry name" value="CONTACTIN-ASSOCIATED PROTEIN-LIKE 4"/>
    <property type="match status" value="1"/>
</dbReference>
<dbReference type="EMBL" id="BAAFJT010000040">
    <property type="protein sequence ID" value="GAB0204763.1"/>
    <property type="molecule type" value="Genomic_DNA"/>
</dbReference>
<dbReference type="InterPro" id="IPR050372">
    <property type="entry name" value="Neurexin-related_CASP"/>
</dbReference>
<evidence type="ECO:0000256" key="2">
    <source>
        <dbReference type="SAM" id="MobiDB-lite"/>
    </source>
</evidence>
<evidence type="ECO:0000256" key="1">
    <source>
        <dbReference type="PROSITE-ProRule" id="PRU00122"/>
    </source>
</evidence>
<proteinExistence type="predicted"/>
<dbReference type="InterPro" id="IPR013320">
    <property type="entry name" value="ConA-like_dom_sf"/>
</dbReference>
<dbReference type="Pfam" id="PF02210">
    <property type="entry name" value="Laminin_G_2"/>
    <property type="match status" value="2"/>
</dbReference>
<gene>
    <name evidence="5" type="ORF">GRJ2_002941900</name>
</gene>
<evidence type="ECO:0000259" key="4">
    <source>
        <dbReference type="PROSITE" id="PS50025"/>
    </source>
</evidence>
<evidence type="ECO:0000256" key="3">
    <source>
        <dbReference type="SAM" id="Phobius"/>
    </source>
</evidence>
<protein>
    <submittedName>
        <fullName evidence="5">Contactin-associated protein-like 4</fullName>
    </submittedName>
</protein>
<dbReference type="InterPro" id="IPR001791">
    <property type="entry name" value="Laminin_G"/>
</dbReference>
<dbReference type="AlphaFoldDB" id="A0ABC9Y471"/>
<feature type="domain" description="Laminin G" evidence="4">
    <location>
        <begin position="108"/>
        <end position="301"/>
    </location>
</feature>
<dbReference type="SUPFAM" id="SSF49899">
    <property type="entry name" value="Concanavalin A-like lectins/glucanases"/>
    <property type="match status" value="2"/>
</dbReference>
<name>A0ABC9Y471_GRUJA</name>
<dbReference type="SMART" id="SM00282">
    <property type="entry name" value="LamG"/>
    <property type="match status" value="1"/>
</dbReference>
<feature type="compositionally biased region" description="Polar residues" evidence="2">
    <location>
        <begin position="304"/>
        <end position="317"/>
    </location>
</feature>
<dbReference type="Gene3D" id="2.60.120.200">
    <property type="match status" value="2"/>
</dbReference>
<dbReference type="Proteomes" id="UP001623348">
    <property type="component" value="Unassembled WGS sequence"/>
</dbReference>
<keyword evidence="3" id="KW-0812">Transmembrane</keyword>
<dbReference type="PANTHER" id="PTHR15036">
    <property type="entry name" value="PIKACHURIN-LIKE PROTEIN"/>
    <property type="match status" value="1"/>
</dbReference>
<sequence length="403" mass="44708">MVVVIVVIIIIIIVIIIIIIIIAFAPSEVVFSFDVGNGPSEVTVQSLTSLNDNQWHYVKAERNIKEASLQVDQLPQRSTGAPPDGHIRLQLNSQLFVEISAYFGTGTSVTYNFQEYYTLAKNSTSHASSFYADMTLNKEAITFAFRTTRTPSLLLYVSSFYKEYLSVILTRNGSLQIRYKLDSHQDPDVFSIHIKSMADGQLQHVKINREEEMLFVEVNQNERMKFILSSGTEFNAIKSLTLGRILENSDVDEETMKANSQGFIGCLSSVQFNHVAPLKAALHHSSSAPVIVKGRFAESNCGTLTGADSTSSETTHSFADHSGTTDEGKPLANAIRSDSAIIGGEDQIRDHLRNLKVHKSMGPDEIHLWVLRELVDEVAKPLSIILEKSWQSVKFPLTGKGET</sequence>
<feature type="region of interest" description="Disordered" evidence="2">
    <location>
        <begin position="304"/>
        <end position="331"/>
    </location>
</feature>
<keyword evidence="3" id="KW-0472">Membrane</keyword>
<comment type="caution">
    <text evidence="1">Lacks conserved residue(s) required for the propagation of feature annotation.</text>
</comment>
<reference evidence="5 6" key="1">
    <citation type="submission" date="2024-06" db="EMBL/GenBank/DDBJ databases">
        <title>The draft genome of Grus japonensis, version 3.</title>
        <authorList>
            <person name="Nabeshima K."/>
            <person name="Suzuki S."/>
            <person name="Onuma M."/>
        </authorList>
    </citation>
    <scope>NUCLEOTIDE SEQUENCE [LARGE SCALE GENOMIC DNA]</scope>
    <source>
        <strain evidence="5 6">451A</strain>
    </source>
</reference>
<keyword evidence="6" id="KW-1185">Reference proteome</keyword>
<accession>A0ABC9Y471</accession>
<organism evidence="5 6">
    <name type="scientific">Grus japonensis</name>
    <name type="common">Japanese crane</name>
    <name type="synonym">Red-crowned crane</name>
    <dbReference type="NCBI Taxonomy" id="30415"/>
    <lineage>
        <taxon>Eukaryota</taxon>
        <taxon>Metazoa</taxon>
        <taxon>Chordata</taxon>
        <taxon>Craniata</taxon>
        <taxon>Vertebrata</taxon>
        <taxon>Euteleostomi</taxon>
        <taxon>Archelosauria</taxon>
        <taxon>Archosauria</taxon>
        <taxon>Dinosauria</taxon>
        <taxon>Saurischia</taxon>
        <taxon>Theropoda</taxon>
        <taxon>Coelurosauria</taxon>
        <taxon>Aves</taxon>
        <taxon>Neognathae</taxon>
        <taxon>Neoaves</taxon>
        <taxon>Gruiformes</taxon>
        <taxon>Gruidae</taxon>
        <taxon>Grus</taxon>
    </lineage>
</organism>
<evidence type="ECO:0000313" key="5">
    <source>
        <dbReference type="EMBL" id="GAB0204763.1"/>
    </source>
</evidence>
<dbReference type="CDD" id="cd00110">
    <property type="entry name" value="LamG"/>
    <property type="match status" value="2"/>
</dbReference>
<keyword evidence="3" id="KW-1133">Transmembrane helix</keyword>
<comment type="caution">
    <text evidence="5">The sequence shown here is derived from an EMBL/GenBank/DDBJ whole genome shotgun (WGS) entry which is preliminary data.</text>
</comment>
<feature type="transmembrane region" description="Helical" evidence="3">
    <location>
        <begin position="6"/>
        <end position="25"/>
    </location>
</feature>
<dbReference type="PROSITE" id="PS50025">
    <property type="entry name" value="LAM_G_DOMAIN"/>
    <property type="match status" value="1"/>
</dbReference>
<evidence type="ECO:0000313" key="6">
    <source>
        <dbReference type="Proteomes" id="UP001623348"/>
    </source>
</evidence>